<protein>
    <submittedName>
        <fullName evidence="6">ABC transporter ATP-binding protein</fullName>
    </submittedName>
</protein>
<sequence length="296" mass="32014">MAAGAVDSVERAVEEASSVGSEAEGMPGTSNTYEPENWPPVAENIHTLGESAGHQAGGVVMVPAPVVEIHDLWKVYSTGVVEVEALRGVSLNVYEGDYVAIMGPSGSGKSTLMHIMGCLDTVTSGTYRLAGEDVSHMSELDLAVVRNRRIGFVFQQFNLLPALTAWRNVELPLTYAGLRRAERKARAVELLERVGLGDRLEHRPNELSGGQQSRVALARALVNRPSMVLADEPTGALDSTATADVLSVFDELNSDGHTIVLITHEEDVARHARRVVRLRDGLIESDSIERKLAEEQ</sequence>
<evidence type="ECO:0000256" key="2">
    <source>
        <dbReference type="ARBA" id="ARBA00022741"/>
    </source>
</evidence>
<dbReference type="InterPro" id="IPR003593">
    <property type="entry name" value="AAA+_ATPase"/>
</dbReference>
<reference evidence="6" key="1">
    <citation type="submission" date="2023-03" db="EMBL/GenBank/DDBJ databases">
        <title>Amycolatopsis taiwanensis NBRC 103393.</title>
        <authorList>
            <person name="Ichikawa N."/>
            <person name="Sato H."/>
            <person name="Tonouchi N."/>
        </authorList>
    </citation>
    <scope>NUCLEOTIDE SEQUENCE</scope>
    <source>
        <strain evidence="6">NBRC 103393</strain>
    </source>
</reference>
<dbReference type="CDD" id="cd03255">
    <property type="entry name" value="ABC_MJ0796_LolCDE_FtsE"/>
    <property type="match status" value="1"/>
</dbReference>
<dbReference type="InterPro" id="IPR027417">
    <property type="entry name" value="P-loop_NTPase"/>
</dbReference>
<feature type="domain" description="ABC transporter" evidence="5">
    <location>
        <begin position="67"/>
        <end position="296"/>
    </location>
</feature>
<dbReference type="Pfam" id="PF00005">
    <property type="entry name" value="ABC_tran"/>
    <property type="match status" value="1"/>
</dbReference>
<evidence type="ECO:0000256" key="1">
    <source>
        <dbReference type="ARBA" id="ARBA00022448"/>
    </source>
</evidence>
<name>A0A9W6VC41_9PSEU</name>
<dbReference type="InterPro" id="IPR017911">
    <property type="entry name" value="MacB-like_ATP-bd"/>
</dbReference>
<dbReference type="InterPro" id="IPR015854">
    <property type="entry name" value="ABC_transpr_LolD-like"/>
</dbReference>
<dbReference type="GO" id="GO:0098796">
    <property type="term" value="C:membrane protein complex"/>
    <property type="evidence" value="ECO:0007669"/>
    <property type="project" value="UniProtKB-ARBA"/>
</dbReference>
<dbReference type="GO" id="GO:0022857">
    <property type="term" value="F:transmembrane transporter activity"/>
    <property type="evidence" value="ECO:0007669"/>
    <property type="project" value="TreeGrafter"/>
</dbReference>
<evidence type="ECO:0000256" key="3">
    <source>
        <dbReference type="ARBA" id="ARBA00022840"/>
    </source>
</evidence>
<proteinExistence type="predicted"/>
<dbReference type="InterPro" id="IPR017871">
    <property type="entry name" value="ABC_transporter-like_CS"/>
</dbReference>
<dbReference type="Proteomes" id="UP001165136">
    <property type="component" value="Unassembled WGS sequence"/>
</dbReference>
<gene>
    <name evidence="6" type="ORF">Atai01_00140</name>
</gene>
<keyword evidence="7" id="KW-1185">Reference proteome</keyword>
<evidence type="ECO:0000256" key="4">
    <source>
        <dbReference type="SAM" id="MobiDB-lite"/>
    </source>
</evidence>
<dbReference type="AlphaFoldDB" id="A0A9W6VC41"/>
<dbReference type="Gene3D" id="3.40.50.300">
    <property type="entry name" value="P-loop containing nucleotide triphosphate hydrolases"/>
    <property type="match status" value="1"/>
</dbReference>
<dbReference type="GO" id="GO:0005886">
    <property type="term" value="C:plasma membrane"/>
    <property type="evidence" value="ECO:0007669"/>
    <property type="project" value="TreeGrafter"/>
</dbReference>
<accession>A0A9W6VC41</accession>
<evidence type="ECO:0000259" key="5">
    <source>
        <dbReference type="PROSITE" id="PS50893"/>
    </source>
</evidence>
<dbReference type="PANTHER" id="PTHR24220:SF86">
    <property type="entry name" value="ABC TRANSPORTER ABCH.1"/>
    <property type="match status" value="1"/>
</dbReference>
<keyword evidence="1" id="KW-0813">Transport</keyword>
<dbReference type="SUPFAM" id="SSF52540">
    <property type="entry name" value="P-loop containing nucleoside triphosphate hydrolases"/>
    <property type="match status" value="1"/>
</dbReference>
<dbReference type="InterPro" id="IPR003439">
    <property type="entry name" value="ABC_transporter-like_ATP-bd"/>
</dbReference>
<dbReference type="FunFam" id="3.40.50.300:FF:000032">
    <property type="entry name" value="Export ABC transporter ATP-binding protein"/>
    <property type="match status" value="1"/>
</dbReference>
<keyword evidence="3 6" id="KW-0067">ATP-binding</keyword>
<dbReference type="EMBL" id="BSTI01000001">
    <property type="protein sequence ID" value="GLY63395.1"/>
    <property type="molecule type" value="Genomic_DNA"/>
</dbReference>
<keyword evidence="2" id="KW-0547">Nucleotide-binding</keyword>
<dbReference type="SMART" id="SM00382">
    <property type="entry name" value="AAA"/>
    <property type="match status" value="1"/>
</dbReference>
<feature type="region of interest" description="Disordered" evidence="4">
    <location>
        <begin position="1"/>
        <end position="37"/>
    </location>
</feature>
<dbReference type="PANTHER" id="PTHR24220">
    <property type="entry name" value="IMPORT ATP-BINDING PROTEIN"/>
    <property type="match status" value="1"/>
</dbReference>
<dbReference type="GO" id="GO:0005524">
    <property type="term" value="F:ATP binding"/>
    <property type="evidence" value="ECO:0007669"/>
    <property type="project" value="UniProtKB-KW"/>
</dbReference>
<dbReference type="GO" id="GO:0016887">
    <property type="term" value="F:ATP hydrolysis activity"/>
    <property type="evidence" value="ECO:0007669"/>
    <property type="project" value="InterPro"/>
</dbReference>
<feature type="compositionally biased region" description="Low complexity" evidence="4">
    <location>
        <begin position="15"/>
        <end position="24"/>
    </location>
</feature>
<comment type="caution">
    <text evidence="6">The sequence shown here is derived from an EMBL/GenBank/DDBJ whole genome shotgun (WGS) entry which is preliminary data.</text>
</comment>
<dbReference type="PROSITE" id="PS00211">
    <property type="entry name" value="ABC_TRANSPORTER_1"/>
    <property type="match status" value="1"/>
</dbReference>
<organism evidence="6 7">
    <name type="scientific">Amycolatopsis taiwanensis</name>
    <dbReference type="NCBI Taxonomy" id="342230"/>
    <lineage>
        <taxon>Bacteria</taxon>
        <taxon>Bacillati</taxon>
        <taxon>Actinomycetota</taxon>
        <taxon>Actinomycetes</taxon>
        <taxon>Pseudonocardiales</taxon>
        <taxon>Pseudonocardiaceae</taxon>
        <taxon>Amycolatopsis</taxon>
    </lineage>
</organism>
<dbReference type="PROSITE" id="PS50893">
    <property type="entry name" value="ABC_TRANSPORTER_2"/>
    <property type="match status" value="1"/>
</dbReference>
<evidence type="ECO:0000313" key="7">
    <source>
        <dbReference type="Proteomes" id="UP001165136"/>
    </source>
</evidence>
<evidence type="ECO:0000313" key="6">
    <source>
        <dbReference type="EMBL" id="GLY63395.1"/>
    </source>
</evidence>